<dbReference type="PRINTS" id="PR00080">
    <property type="entry name" value="SDRFAMILY"/>
</dbReference>
<dbReference type="InterPro" id="IPR050259">
    <property type="entry name" value="SDR"/>
</dbReference>
<dbReference type="AlphaFoldDB" id="A0A975WBG6"/>
<dbReference type="RefSeq" id="WP_074837197.1">
    <property type="nucleotide sequence ID" value="NZ_CATLQZ010000004.1"/>
</dbReference>
<evidence type="ECO:0000256" key="2">
    <source>
        <dbReference type="RuleBase" id="RU000363"/>
    </source>
</evidence>
<dbReference type="FunFam" id="3.40.50.720:FF:000084">
    <property type="entry name" value="Short-chain dehydrogenase reductase"/>
    <property type="match status" value="1"/>
</dbReference>
<dbReference type="GeneID" id="80819105"/>
<dbReference type="CDD" id="cd05233">
    <property type="entry name" value="SDR_c"/>
    <property type="match status" value="1"/>
</dbReference>
<evidence type="ECO:0000313" key="3">
    <source>
        <dbReference type="EMBL" id="SEJ76377.1"/>
    </source>
</evidence>
<dbReference type="GO" id="GO:0032787">
    <property type="term" value="P:monocarboxylic acid metabolic process"/>
    <property type="evidence" value="ECO:0007669"/>
    <property type="project" value="UniProtKB-ARBA"/>
</dbReference>
<evidence type="ECO:0000256" key="1">
    <source>
        <dbReference type="ARBA" id="ARBA00006484"/>
    </source>
</evidence>
<dbReference type="InterPro" id="IPR036291">
    <property type="entry name" value="NAD(P)-bd_dom_sf"/>
</dbReference>
<gene>
    <name evidence="3" type="ORF">SAMN04487940_11039</name>
</gene>
<dbReference type="SUPFAM" id="SSF51735">
    <property type="entry name" value="NAD(P)-binding Rossmann-fold domains"/>
    <property type="match status" value="1"/>
</dbReference>
<dbReference type="Proteomes" id="UP000182932">
    <property type="component" value="Unassembled WGS sequence"/>
</dbReference>
<organism evidence="3 4">
    <name type="scientific">Marinovum algicola</name>
    <dbReference type="NCBI Taxonomy" id="42444"/>
    <lineage>
        <taxon>Bacteria</taxon>
        <taxon>Pseudomonadati</taxon>
        <taxon>Pseudomonadota</taxon>
        <taxon>Alphaproteobacteria</taxon>
        <taxon>Rhodobacterales</taxon>
        <taxon>Roseobacteraceae</taxon>
        <taxon>Marinovum</taxon>
    </lineage>
</organism>
<reference evidence="3 4" key="1">
    <citation type="submission" date="2016-10" db="EMBL/GenBank/DDBJ databases">
        <authorList>
            <person name="Varghese N."/>
            <person name="Submissions S."/>
        </authorList>
    </citation>
    <scope>NUCLEOTIDE SEQUENCE [LARGE SCALE GENOMIC DNA]</scope>
    <source>
        <strain evidence="3 4">FF3</strain>
    </source>
</reference>
<evidence type="ECO:0000313" key="4">
    <source>
        <dbReference type="Proteomes" id="UP000182932"/>
    </source>
</evidence>
<dbReference type="PROSITE" id="PS00061">
    <property type="entry name" value="ADH_SHORT"/>
    <property type="match status" value="1"/>
</dbReference>
<dbReference type="PANTHER" id="PTHR42879:SF2">
    <property type="entry name" value="3-OXOACYL-[ACYL-CARRIER-PROTEIN] REDUCTASE FABG"/>
    <property type="match status" value="1"/>
</dbReference>
<dbReference type="InterPro" id="IPR002347">
    <property type="entry name" value="SDR_fam"/>
</dbReference>
<name>A0A975WBG6_9RHOB</name>
<keyword evidence="4" id="KW-1185">Reference proteome</keyword>
<dbReference type="Pfam" id="PF00106">
    <property type="entry name" value="adh_short"/>
    <property type="match status" value="1"/>
</dbReference>
<dbReference type="InterPro" id="IPR020904">
    <property type="entry name" value="Sc_DH/Rdtase_CS"/>
</dbReference>
<comment type="caution">
    <text evidence="3">The sequence shown here is derived from an EMBL/GenBank/DDBJ whole genome shotgun (WGS) entry which is preliminary data.</text>
</comment>
<sequence>MLEGKHAVITGGGTGIGLSIAQALAGAGAEVTITGRRAEVLEAVAGPGLHPLVMDVTEESSVTRGVAQAVAARGPVQICVPNAGIAEGQSIRKTDLDAWRHTMRTNLDGAFLTIRACLPSMTETDWGRVIAVSSIAGIRGLRGAPAYTASKHGLVGLIRGLSEDFLGTPFTFNALCPGYVDTEIVSRNQSSIAERTGMSAEDALAVMVKANRHRRLLDAEEVAAAALWLCGPGSQSVNGQTIEIAGGQM</sequence>
<dbReference type="PRINTS" id="PR00081">
    <property type="entry name" value="GDHRDH"/>
</dbReference>
<dbReference type="EMBL" id="FNYY01000010">
    <property type="protein sequence ID" value="SEJ76377.1"/>
    <property type="molecule type" value="Genomic_DNA"/>
</dbReference>
<dbReference type="PANTHER" id="PTHR42879">
    <property type="entry name" value="3-OXOACYL-(ACYL-CARRIER-PROTEIN) REDUCTASE"/>
    <property type="match status" value="1"/>
</dbReference>
<dbReference type="Gene3D" id="3.40.50.720">
    <property type="entry name" value="NAD(P)-binding Rossmann-like Domain"/>
    <property type="match status" value="1"/>
</dbReference>
<comment type="similarity">
    <text evidence="1 2">Belongs to the short-chain dehydrogenases/reductases (SDR) family.</text>
</comment>
<proteinExistence type="inferred from homology"/>
<accession>A0A975WBG6</accession>
<protein>
    <submittedName>
        <fullName evidence="3">NADP-dependent 3-hydroxy acid dehydrogenase YdfG</fullName>
    </submittedName>
</protein>